<dbReference type="Gene3D" id="3.10.450.50">
    <property type="match status" value="1"/>
</dbReference>
<evidence type="ECO:0008006" key="4">
    <source>
        <dbReference type="Google" id="ProtNLM"/>
    </source>
</evidence>
<protein>
    <recommendedName>
        <fullName evidence="4">Zinc chelation protein SecC</fullName>
    </recommendedName>
</protein>
<evidence type="ECO:0000313" key="3">
    <source>
        <dbReference type="Proteomes" id="UP000440224"/>
    </source>
</evidence>
<evidence type="ECO:0000256" key="1">
    <source>
        <dbReference type="SAM" id="MobiDB-lite"/>
    </source>
</evidence>
<comment type="caution">
    <text evidence="2">The sequence shown here is derived from an EMBL/GenBank/DDBJ whole genome shotgun (WGS) entry which is preliminary data.</text>
</comment>
<accession>A0A6N7PHM8</accession>
<name>A0A6N7PHM8_9BACT</name>
<dbReference type="InterPro" id="IPR004027">
    <property type="entry name" value="SEC_C_motif"/>
</dbReference>
<sequence>MADRPPGPFRFERPEDVPGDLACAFMANAIQCYLHRAEGRGNTIALLFLMIPWVARAAPQELYLPRDALRALRIPWSPQHTLDLLCSMRDHEGIMKRQAPPEGPARKGPCPCGSGKKYKRCCEEKDAAASSTET</sequence>
<organism evidence="2 3">
    <name type="scientific">Polyangium spumosum</name>
    <dbReference type="NCBI Taxonomy" id="889282"/>
    <lineage>
        <taxon>Bacteria</taxon>
        <taxon>Pseudomonadati</taxon>
        <taxon>Myxococcota</taxon>
        <taxon>Polyangia</taxon>
        <taxon>Polyangiales</taxon>
        <taxon>Polyangiaceae</taxon>
        <taxon>Polyangium</taxon>
    </lineage>
</organism>
<gene>
    <name evidence="2" type="ORF">GF068_06005</name>
</gene>
<dbReference type="AlphaFoldDB" id="A0A6N7PHM8"/>
<evidence type="ECO:0000313" key="2">
    <source>
        <dbReference type="EMBL" id="MRG91478.1"/>
    </source>
</evidence>
<keyword evidence="3" id="KW-1185">Reference proteome</keyword>
<dbReference type="EMBL" id="WJIE01000001">
    <property type="protein sequence ID" value="MRG91478.1"/>
    <property type="molecule type" value="Genomic_DNA"/>
</dbReference>
<dbReference type="SUPFAM" id="SSF103642">
    <property type="entry name" value="Sec-C motif"/>
    <property type="match status" value="1"/>
</dbReference>
<feature type="region of interest" description="Disordered" evidence="1">
    <location>
        <begin position="96"/>
        <end position="118"/>
    </location>
</feature>
<proteinExistence type="predicted"/>
<dbReference type="Pfam" id="PF02810">
    <property type="entry name" value="SEC-C"/>
    <property type="match status" value="1"/>
</dbReference>
<dbReference type="Proteomes" id="UP000440224">
    <property type="component" value="Unassembled WGS sequence"/>
</dbReference>
<dbReference type="OrthoDB" id="21421at2"/>
<reference evidence="2 3" key="1">
    <citation type="submission" date="2019-10" db="EMBL/GenBank/DDBJ databases">
        <title>A soil myxobacterium in the family Polyangiaceae.</title>
        <authorList>
            <person name="Li Y."/>
            <person name="Wang J."/>
        </authorList>
    </citation>
    <scope>NUCLEOTIDE SEQUENCE [LARGE SCALE GENOMIC DNA]</scope>
    <source>
        <strain evidence="2 3">DSM 14734</strain>
    </source>
</reference>